<dbReference type="Proteomes" id="UP000054270">
    <property type="component" value="Unassembled WGS sequence"/>
</dbReference>
<dbReference type="OrthoDB" id="3060037at2759"/>
<evidence type="ECO:0000313" key="1">
    <source>
        <dbReference type="EMBL" id="KJA12588.1"/>
    </source>
</evidence>
<accession>A0A0D2LP67</accession>
<dbReference type="AlphaFoldDB" id="A0A0D2LP67"/>
<dbReference type="EMBL" id="KN818105">
    <property type="protein sequence ID" value="KJA12588.1"/>
    <property type="molecule type" value="Genomic_DNA"/>
</dbReference>
<keyword evidence="2" id="KW-1185">Reference proteome</keyword>
<name>A0A0D2LP67_HYPSF</name>
<feature type="non-terminal residue" evidence="1">
    <location>
        <position position="1"/>
    </location>
</feature>
<evidence type="ECO:0000313" key="2">
    <source>
        <dbReference type="Proteomes" id="UP000054270"/>
    </source>
</evidence>
<protein>
    <submittedName>
        <fullName evidence="1">Uncharacterized protein</fullName>
    </submittedName>
</protein>
<reference evidence="2" key="1">
    <citation type="submission" date="2014-04" db="EMBL/GenBank/DDBJ databases">
        <title>Evolutionary Origins and Diversification of the Mycorrhizal Mutualists.</title>
        <authorList>
            <consortium name="DOE Joint Genome Institute"/>
            <consortium name="Mycorrhizal Genomics Consortium"/>
            <person name="Kohler A."/>
            <person name="Kuo A."/>
            <person name="Nagy L.G."/>
            <person name="Floudas D."/>
            <person name="Copeland A."/>
            <person name="Barry K.W."/>
            <person name="Cichocki N."/>
            <person name="Veneault-Fourrey C."/>
            <person name="LaButti K."/>
            <person name="Lindquist E.A."/>
            <person name="Lipzen A."/>
            <person name="Lundell T."/>
            <person name="Morin E."/>
            <person name="Murat C."/>
            <person name="Riley R."/>
            <person name="Ohm R."/>
            <person name="Sun H."/>
            <person name="Tunlid A."/>
            <person name="Henrissat B."/>
            <person name="Grigoriev I.V."/>
            <person name="Hibbett D.S."/>
            <person name="Martin F."/>
        </authorList>
    </citation>
    <scope>NUCLEOTIDE SEQUENCE [LARGE SCALE GENOMIC DNA]</scope>
    <source>
        <strain evidence="2">FD-334 SS-4</strain>
    </source>
</reference>
<gene>
    <name evidence="1" type="ORF">HYPSUDRAFT_60349</name>
</gene>
<feature type="non-terminal residue" evidence="1">
    <location>
        <position position="334"/>
    </location>
</feature>
<sequence>THLRRTYSSVLTSFSWAWDGIVIDPQDFGEVSQRLDYKNFLISWKAFETDVLKLSGDSRFQDILKVLAIGFDYSPTPSGSFSLLSNREPSLTVFDYQKLCNVLAGYKFAELLVLRENVGSRVLKSSSISEIYLPPSSNSRNTPHGFERLKNWPSALNRFRTAVRRSAPISQPTEIPDGSSRLLILMRLLVRNELKSQYVNIENNFLYAALHVYAFNMGIFPQGVVPNLPGEQKHAQIRFADEVSQQEYAEVTAIWFDQHDIAPLEGSTGHACLLGPHKPHILLKLENLIWDAVFAISERPLDIKAIIAKLALQIPEDDMKSISPWDSSWFSLFD</sequence>
<proteinExistence type="predicted"/>
<organism evidence="1 2">
    <name type="scientific">Hypholoma sublateritium (strain FD-334 SS-4)</name>
    <dbReference type="NCBI Taxonomy" id="945553"/>
    <lineage>
        <taxon>Eukaryota</taxon>
        <taxon>Fungi</taxon>
        <taxon>Dikarya</taxon>
        <taxon>Basidiomycota</taxon>
        <taxon>Agaricomycotina</taxon>
        <taxon>Agaricomycetes</taxon>
        <taxon>Agaricomycetidae</taxon>
        <taxon>Agaricales</taxon>
        <taxon>Agaricineae</taxon>
        <taxon>Strophariaceae</taxon>
        <taxon>Hypholoma</taxon>
    </lineage>
</organism>